<evidence type="ECO:0000256" key="9">
    <source>
        <dbReference type="ARBA" id="ARBA00030003"/>
    </source>
</evidence>
<evidence type="ECO:0000256" key="5">
    <source>
        <dbReference type="ARBA" id="ARBA00022842"/>
    </source>
</evidence>
<dbReference type="GO" id="GO:0046872">
    <property type="term" value="F:metal ion binding"/>
    <property type="evidence" value="ECO:0007669"/>
    <property type="project" value="UniProtKB-KW"/>
</dbReference>
<gene>
    <name evidence="15" type="ORF">FWJ32_11575</name>
</gene>
<dbReference type="CDD" id="cd03362">
    <property type="entry name" value="TOPRIM_TopoIA_TopoIII"/>
    <property type="match status" value="1"/>
</dbReference>
<name>A0A5D8Q9R1_9THEO</name>
<dbReference type="PANTHER" id="PTHR11390:SF21">
    <property type="entry name" value="DNA TOPOISOMERASE 3-ALPHA"/>
    <property type="match status" value="1"/>
</dbReference>
<evidence type="ECO:0000259" key="13">
    <source>
        <dbReference type="PROSITE" id="PS50880"/>
    </source>
</evidence>
<comment type="catalytic activity">
    <reaction evidence="1">
        <text>ATP-independent breakage of single-stranded DNA, followed by passage and rejoining.</text>
        <dbReference type="EC" id="5.6.2.1"/>
    </reaction>
</comment>
<dbReference type="GO" id="GO:0006310">
    <property type="term" value="P:DNA recombination"/>
    <property type="evidence" value="ECO:0007669"/>
    <property type="project" value="TreeGrafter"/>
</dbReference>
<dbReference type="Gene3D" id="1.10.460.10">
    <property type="entry name" value="Topoisomerase I, domain 2"/>
    <property type="match status" value="1"/>
</dbReference>
<dbReference type="PROSITE" id="PS00396">
    <property type="entry name" value="TOPO_IA_1"/>
    <property type="match status" value="1"/>
</dbReference>
<dbReference type="InterPro" id="IPR006171">
    <property type="entry name" value="TOPRIM_dom"/>
</dbReference>
<dbReference type="InterPro" id="IPR013824">
    <property type="entry name" value="Topo_IA_cen_sub1"/>
</dbReference>
<dbReference type="SMART" id="SM00437">
    <property type="entry name" value="TOP1Ac"/>
    <property type="match status" value="1"/>
</dbReference>
<dbReference type="InterPro" id="IPR034144">
    <property type="entry name" value="TOPRIM_TopoIII"/>
</dbReference>
<protein>
    <recommendedName>
        <fullName evidence="3">DNA topoisomerase</fullName>
        <ecNumber evidence="3">5.6.2.1</ecNumber>
    </recommendedName>
    <alternativeName>
        <fullName evidence="12">Omega-protein</fullName>
    </alternativeName>
    <alternativeName>
        <fullName evidence="11">Relaxing enzyme</fullName>
    </alternativeName>
    <alternativeName>
        <fullName evidence="9">Swivelase</fullName>
    </alternativeName>
    <alternativeName>
        <fullName evidence="10">Untwisting enzyme</fullName>
    </alternativeName>
</protein>
<evidence type="ECO:0000256" key="8">
    <source>
        <dbReference type="ARBA" id="ARBA00023235"/>
    </source>
</evidence>
<organism evidence="15 16">
    <name type="scientific">Calorimonas adulescens</name>
    <dbReference type="NCBI Taxonomy" id="2606906"/>
    <lineage>
        <taxon>Bacteria</taxon>
        <taxon>Bacillati</taxon>
        <taxon>Bacillota</taxon>
        <taxon>Clostridia</taxon>
        <taxon>Thermoanaerobacterales</taxon>
        <taxon>Thermoanaerobacteraceae</taxon>
        <taxon>Calorimonas</taxon>
    </lineage>
</organism>
<dbReference type="SUPFAM" id="SSF56712">
    <property type="entry name" value="Prokaryotic type I DNA topoisomerase"/>
    <property type="match status" value="1"/>
</dbReference>
<evidence type="ECO:0000256" key="3">
    <source>
        <dbReference type="ARBA" id="ARBA00012891"/>
    </source>
</evidence>
<keyword evidence="8 15" id="KW-0413">Isomerase</keyword>
<evidence type="ECO:0000313" key="15">
    <source>
        <dbReference type="EMBL" id="TZE80924.1"/>
    </source>
</evidence>
<dbReference type="GO" id="GO:0003917">
    <property type="term" value="F:DNA topoisomerase type I (single strand cut, ATP-independent) activity"/>
    <property type="evidence" value="ECO:0007669"/>
    <property type="project" value="UniProtKB-EC"/>
</dbReference>
<evidence type="ECO:0000256" key="11">
    <source>
        <dbReference type="ARBA" id="ARBA00032235"/>
    </source>
</evidence>
<evidence type="ECO:0000256" key="2">
    <source>
        <dbReference type="ARBA" id="ARBA00009446"/>
    </source>
</evidence>
<dbReference type="AlphaFoldDB" id="A0A5D8Q9R1"/>
<dbReference type="GO" id="GO:0043597">
    <property type="term" value="C:cytoplasmic replication fork"/>
    <property type="evidence" value="ECO:0007669"/>
    <property type="project" value="TreeGrafter"/>
</dbReference>
<evidence type="ECO:0000259" key="14">
    <source>
        <dbReference type="PROSITE" id="PS52039"/>
    </source>
</evidence>
<feature type="domain" description="Topo IA-type catalytic" evidence="14">
    <location>
        <begin position="152"/>
        <end position="590"/>
    </location>
</feature>
<dbReference type="SMART" id="SM00493">
    <property type="entry name" value="TOPRIM"/>
    <property type="match status" value="1"/>
</dbReference>
<dbReference type="PROSITE" id="PS52039">
    <property type="entry name" value="TOPO_IA_2"/>
    <property type="match status" value="1"/>
</dbReference>
<dbReference type="InterPro" id="IPR013825">
    <property type="entry name" value="Topo_IA_cen_sub2"/>
</dbReference>
<reference evidence="15 16" key="1">
    <citation type="submission" date="2019-08" db="EMBL/GenBank/DDBJ databases">
        <title>Calorimonas adulescens gen. nov., sp. nov., an anaerobic thermophilic bacterium from Sakhalin hot spring.</title>
        <authorList>
            <person name="Khomyakova M.A."/>
            <person name="Merkel A.Y."/>
            <person name="Novikov A."/>
            <person name="Bonch-Osmolovskaya E.A."/>
            <person name="Slobodkin A.I."/>
        </authorList>
    </citation>
    <scope>NUCLEOTIDE SEQUENCE [LARGE SCALE GENOMIC DNA]</scope>
    <source>
        <strain evidence="15 16">A05MB</strain>
    </source>
</reference>
<evidence type="ECO:0000313" key="16">
    <source>
        <dbReference type="Proteomes" id="UP000322976"/>
    </source>
</evidence>
<evidence type="ECO:0000256" key="1">
    <source>
        <dbReference type="ARBA" id="ARBA00000213"/>
    </source>
</evidence>
<dbReference type="EC" id="5.6.2.1" evidence="3"/>
<dbReference type="PANTHER" id="PTHR11390">
    <property type="entry name" value="PROKARYOTIC DNA TOPOISOMERASE"/>
    <property type="match status" value="1"/>
</dbReference>
<dbReference type="InterPro" id="IPR003602">
    <property type="entry name" value="Topo_IA_DNA-bd_dom"/>
</dbReference>
<dbReference type="InterPro" id="IPR013826">
    <property type="entry name" value="Topo_IA_cen_sub3"/>
</dbReference>
<dbReference type="Pfam" id="PF01131">
    <property type="entry name" value="Topoisom_bac"/>
    <property type="match status" value="1"/>
</dbReference>
<keyword evidence="7" id="KW-0238">DNA-binding</keyword>
<dbReference type="InterPro" id="IPR005738">
    <property type="entry name" value="TopoIII"/>
</dbReference>
<dbReference type="GO" id="GO:0006281">
    <property type="term" value="P:DNA repair"/>
    <property type="evidence" value="ECO:0007669"/>
    <property type="project" value="TreeGrafter"/>
</dbReference>
<comment type="similarity">
    <text evidence="2">Belongs to the type IA topoisomerase family.</text>
</comment>
<dbReference type="NCBIfam" id="NF005829">
    <property type="entry name" value="PRK07726.1"/>
    <property type="match status" value="1"/>
</dbReference>
<feature type="domain" description="Toprim" evidence="13">
    <location>
        <begin position="2"/>
        <end position="133"/>
    </location>
</feature>
<dbReference type="EMBL" id="VTPS01000021">
    <property type="protein sequence ID" value="TZE80924.1"/>
    <property type="molecule type" value="Genomic_DNA"/>
</dbReference>
<dbReference type="PRINTS" id="PR00417">
    <property type="entry name" value="PRTPISMRASEI"/>
</dbReference>
<dbReference type="Gene3D" id="1.10.290.10">
    <property type="entry name" value="Topoisomerase I, domain 4"/>
    <property type="match status" value="1"/>
</dbReference>
<dbReference type="Pfam" id="PF01751">
    <property type="entry name" value="Toprim"/>
    <property type="match status" value="1"/>
</dbReference>
<dbReference type="InterPro" id="IPR013497">
    <property type="entry name" value="Topo_IA_cen"/>
</dbReference>
<dbReference type="PROSITE" id="PS50880">
    <property type="entry name" value="TOPRIM"/>
    <property type="match status" value="1"/>
</dbReference>
<dbReference type="Gene3D" id="2.70.20.10">
    <property type="entry name" value="Topoisomerase I, domain 3"/>
    <property type="match status" value="1"/>
</dbReference>
<dbReference type="RefSeq" id="WP_149546117.1">
    <property type="nucleotide sequence ID" value="NZ_VTPS01000021.1"/>
</dbReference>
<keyword evidence="4" id="KW-0479">Metal-binding</keyword>
<keyword evidence="16" id="KW-1185">Reference proteome</keyword>
<sequence length="692" mass="79266">MKSLVLAEKPSVAKEIARVLKCNNKNKGYFEGPEYVVTWALGHLVTLAEPEDYDPKYKEWRLEDLPMLPSSMDLQVIRETSHQFKVVKGLMRRRDIGELVIATDAGREGELVARWIMMKAGWKKPFKRLWISSQTDSAIKEGFKNLRPGHSYDNLYYAAQCRAEADWLIGLNVTRGLACKFNAQLTAGRVQTPTLAMIVDRENEIKNFIPRDFWTVRVDFGEYFGDWRDKNGQGRIFEQHKAEDLISKIEGHTGVITSVNVSEKNEPAPLAYDLTELQRDANRRYSFSAQKTLSLLQSLYEHHKLVTYPRTDSRYISTDIVPTLPGRLRSIAVAPYAEFVKPLLQKPIKTTRRLVDNSRVTDHHAIIPTDQPLNLSLLNSDEYKLYDLIVRRFIAVLYPPYLYEQTTIITEVNGEIFYSTGRIEKDKGWRAVATYSSEKEDSDDGAPVEQVLNCQHRGDKKQVKGCKVNKSKTKPPARYTEATLLTAMEGAGKFVEDEELREAIKQGGLGTPATRAEIIEKLLYNNYVERRGKELVPTTKGIQLIELVPQELRKPELTAQWELRLSNIATGKDSHKDFMEGIRNTTVELVNKIVEQDVKAYRPDNITRTKCPMCGRYMLLVNSRKGRMLVCPERSCGYRQPERQDNANIFKRSRNEHYANQKLIARYSDRESVGISLEVLLKEALKKKGDPN</sequence>
<dbReference type="GO" id="GO:0003677">
    <property type="term" value="F:DNA binding"/>
    <property type="evidence" value="ECO:0007669"/>
    <property type="project" value="UniProtKB-KW"/>
</dbReference>
<dbReference type="Proteomes" id="UP000322976">
    <property type="component" value="Unassembled WGS sequence"/>
</dbReference>
<dbReference type="InterPro" id="IPR003601">
    <property type="entry name" value="Topo_IA_2"/>
</dbReference>
<comment type="caution">
    <text evidence="15">The sequence shown here is derived from an EMBL/GenBank/DDBJ whole genome shotgun (WGS) entry which is preliminary data.</text>
</comment>
<evidence type="ECO:0000256" key="12">
    <source>
        <dbReference type="ARBA" id="ARBA00032877"/>
    </source>
</evidence>
<dbReference type="InterPro" id="IPR023405">
    <property type="entry name" value="Topo_IA_core_domain"/>
</dbReference>
<keyword evidence="6" id="KW-0799">Topoisomerase</keyword>
<dbReference type="InterPro" id="IPR000380">
    <property type="entry name" value="Topo_IA"/>
</dbReference>
<evidence type="ECO:0000256" key="7">
    <source>
        <dbReference type="ARBA" id="ARBA00023125"/>
    </source>
</evidence>
<dbReference type="InterPro" id="IPR023406">
    <property type="entry name" value="Topo_IA_AS"/>
</dbReference>
<dbReference type="Gene3D" id="3.40.50.140">
    <property type="match status" value="1"/>
</dbReference>
<dbReference type="GO" id="GO:0006265">
    <property type="term" value="P:DNA topological change"/>
    <property type="evidence" value="ECO:0007669"/>
    <property type="project" value="InterPro"/>
</dbReference>
<accession>A0A5D8Q9R1</accession>
<evidence type="ECO:0000256" key="6">
    <source>
        <dbReference type="ARBA" id="ARBA00023029"/>
    </source>
</evidence>
<evidence type="ECO:0000256" key="10">
    <source>
        <dbReference type="ARBA" id="ARBA00031985"/>
    </source>
</evidence>
<evidence type="ECO:0000256" key="4">
    <source>
        <dbReference type="ARBA" id="ARBA00022723"/>
    </source>
</evidence>
<proteinExistence type="inferred from homology"/>
<keyword evidence="5" id="KW-0460">Magnesium</keyword>
<dbReference type="NCBIfam" id="TIGR01056">
    <property type="entry name" value="topB"/>
    <property type="match status" value="1"/>
</dbReference>
<dbReference type="SMART" id="SM00436">
    <property type="entry name" value="TOP1Bc"/>
    <property type="match status" value="1"/>
</dbReference>
<dbReference type="CDD" id="cd00186">
    <property type="entry name" value="TOP1Ac"/>
    <property type="match status" value="1"/>
</dbReference>